<dbReference type="InterPro" id="IPR050687">
    <property type="entry name" value="Dynein_IC"/>
</dbReference>
<feature type="non-terminal residue" evidence="4">
    <location>
        <position position="1"/>
    </location>
</feature>
<dbReference type="EMBL" id="ML004762">
    <property type="protein sequence ID" value="RKP28620.1"/>
    <property type="molecule type" value="Genomic_DNA"/>
</dbReference>
<reference evidence="5" key="1">
    <citation type="journal article" date="2018" name="Nat. Microbiol.">
        <title>Leveraging single-cell genomics to expand the fungal tree of life.</title>
        <authorList>
            <person name="Ahrendt S.R."/>
            <person name="Quandt C.A."/>
            <person name="Ciobanu D."/>
            <person name="Clum A."/>
            <person name="Salamov A."/>
            <person name="Andreopoulos B."/>
            <person name="Cheng J.F."/>
            <person name="Woyke T."/>
            <person name="Pelin A."/>
            <person name="Henrissat B."/>
            <person name="Reynolds N.K."/>
            <person name="Benny G.L."/>
            <person name="Smith M.E."/>
            <person name="James T.Y."/>
            <person name="Grigoriev I.V."/>
        </authorList>
    </citation>
    <scope>NUCLEOTIDE SEQUENCE [LARGE SCALE GENOMIC DNA]</scope>
    <source>
        <strain evidence="5">Baker2002</strain>
    </source>
</reference>
<protein>
    <submittedName>
        <fullName evidence="4">Uncharacterized protein</fullName>
    </submittedName>
</protein>
<dbReference type="AlphaFoldDB" id="A0A4P9ZA02"/>
<keyword evidence="3" id="KW-0677">Repeat</keyword>
<sequence length="232" mass="24771">QNYAEPEPAAEEPVPVSVAETLTAQLAAWDLPFSDLRLGLRHNDEPSASSPFLSRSVLSSFLCRPVVSVVSSPHFPDLVLVAYGDASKEGSRPKTKIFGLNAFCPSTIVGSNLNSSPNHLPTLLAGLAVLYNTKSPVLVPEFFLQCASLITIVVFDRSDPAKVFAGLKNGRVVMWDVSALKPTQIAVLPTLQTPSIVSKDSKANIDVICHTSAVLYLGQPMWAGSQDATLVS</sequence>
<dbReference type="GO" id="GO:0005868">
    <property type="term" value="C:cytoplasmic dynein complex"/>
    <property type="evidence" value="ECO:0007669"/>
    <property type="project" value="TreeGrafter"/>
</dbReference>
<keyword evidence="2" id="KW-0853">WD repeat</keyword>
<keyword evidence="5" id="KW-1185">Reference proteome</keyword>
<gene>
    <name evidence="4" type="ORF">METBISCDRAFT_24928</name>
</gene>
<dbReference type="OrthoDB" id="366230at2759"/>
<dbReference type="PANTHER" id="PTHR12442">
    <property type="entry name" value="DYNEIN INTERMEDIATE CHAIN"/>
    <property type="match status" value="1"/>
</dbReference>
<accession>A0A4P9ZA02</accession>
<dbReference type="Proteomes" id="UP000268321">
    <property type="component" value="Unassembled WGS sequence"/>
</dbReference>
<organism evidence="4 5">
    <name type="scientific">Metschnikowia bicuspidata</name>
    <dbReference type="NCBI Taxonomy" id="27322"/>
    <lineage>
        <taxon>Eukaryota</taxon>
        <taxon>Fungi</taxon>
        <taxon>Dikarya</taxon>
        <taxon>Ascomycota</taxon>
        <taxon>Saccharomycotina</taxon>
        <taxon>Pichiomycetes</taxon>
        <taxon>Metschnikowiaceae</taxon>
        <taxon>Metschnikowia</taxon>
    </lineage>
</organism>
<name>A0A4P9ZA02_9ASCO</name>
<dbReference type="PANTHER" id="PTHR12442:SF22">
    <property type="entry name" value="CYTOPLASMIC DYNEIN 1 INTERMEDIATE CHAIN-RELATED"/>
    <property type="match status" value="1"/>
</dbReference>
<dbReference type="GO" id="GO:0045503">
    <property type="term" value="F:dynein light chain binding"/>
    <property type="evidence" value="ECO:0007669"/>
    <property type="project" value="TreeGrafter"/>
</dbReference>
<evidence type="ECO:0000313" key="4">
    <source>
        <dbReference type="EMBL" id="RKP28620.1"/>
    </source>
</evidence>
<dbReference type="GO" id="GO:0045504">
    <property type="term" value="F:dynein heavy chain binding"/>
    <property type="evidence" value="ECO:0007669"/>
    <property type="project" value="TreeGrafter"/>
</dbReference>
<feature type="non-terminal residue" evidence="4">
    <location>
        <position position="232"/>
    </location>
</feature>
<evidence type="ECO:0000256" key="1">
    <source>
        <dbReference type="ARBA" id="ARBA00022490"/>
    </source>
</evidence>
<evidence type="ECO:0000256" key="3">
    <source>
        <dbReference type="ARBA" id="ARBA00022737"/>
    </source>
</evidence>
<evidence type="ECO:0000313" key="5">
    <source>
        <dbReference type="Proteomes" id="UP000268321"/>
    </source>
</evidence>
<proteinExistence type="predicted"/>
<keyword evidence="1" id="KW-0963">Cytoplasm</keyword>
<evidence type="ECO:0000256" key="2">
    <source>
        <dbReference type="ARBA" id="ARBA00022574"/>
    </source>
</evidence>
<dbReference type="GO" id="GO:0010970">
    <property type="term" value="P:transport along microtubule"/>
    <property type="evidence" value="ECO:0007669"/>
    <property type="project" value="TreeGrafter"/>
</dbReference>